<dbReference type="EMBL" id="AYJU01000017">
    <property type="protein sequence ID" value="EST53938.1"/>
    <property type="molecule type" value="Genomic_DNA"/>
</dbReference>
<accession>V6MEW4</accession>
<dbReference type="Proteomes" id="UP000017973">
    <property type="component" value="Unassembled WGS sequence"/>
</dbReference>
<proteinExistence type="predicted"/>
<evidence type="ECO:0000313" key="2">
    <source>
        <dbReference type="Proteomes" id="UP000017973"/>
    </source>
</evidence>
<name>V6MEW4_9BACL</name>
<protein>
    <submittedName>
        <fullName evidence="1">Uncharacterized protein</fullName>
    </submittedName>
</protein>
<sequence>MKLAEEKEEKSEGIWDLDQAVMEKAEHAFSGQRAQKAVNY</sequence>
<dbReference type="PATRIC" id="fig|1408254.3.peg.4244"/>
<reference evidence="1 2" key="1">
    <citation type="journal article" date="2014" name="Genome Announc.">
        <title>Draft Genome Sequence of Brevibacillus panacihumi Strain W25, a Halotolerant Hydrocarbon-Degrading Bacterium.</title>
        <authorList>
            <person name="Wang X."/>
            <person name="Jin D."/>
            <person name="Zhou L."/>
            <person name="Wu L."/>
            <person name="An W."/>
            <person name="Chen Y."/>
            <person name="Zhao L."/>
        </authorList>
    </citation>
    <scope>NUCLEOTIDE SEQUENCE [LARGE SCALE GENOMIC DNA]</scope>
    <source>
        <strain evidence="1 2">W25</strain>
    </source>
</reference>
<evidence type="ECO:0000313" key="1">
    <source>
        <dbReference type="EMBL" id="EST53938.1"/>
    </source>
</evidence>
<comment type="caution">
    <text evidence="1">The sequence shown here is derived from an EMBL/GenBank/DDBJ whole genome shotgun (WGS) entry which is preliminary data.</text>
</comment>
<organism evidence="1 2">
    <name type="scientific">Brevibacillus panacihumi W25</name>
    <dbReference type="NCBI Taxonomy" id="1408254"/>
    <lineage>
        <taxon>Bacteria</taxon>
        <taxon>Bacillati</taxon>
        <taxon>Bacillota</taxon>
        <taxon>Bacilli</taxon>
        <taxon>Bacillales</taxon>
        <taxon>Paenibacillaceae</taxon>
        <taxon>Brevibacillus</taxon>
    </lineage>
</organism>
<dbReference type="AlphaFoldDB" id="V6MEW4"/>
<dbReference type="HOGENOM" id="CLU_216241_0_0_9"/>
<gene>
    <name evidence="1" type="ORF">T458_21615</name>
</gene>
<keyword evidence="2" id="KW-1185">Reference proteome</keyword>